<protein>
    <recommendedName>
        <fullName evidence="3">Terminase small subunit</fullName>
    </recommendedName>
</protein>
<dbReference type="Pfam" id="PF20901">
    <property type="entry name" value="Sf6_terminase"/>
    <property type="match status" value="1"/>
</dbReference>
<sequence>MANKSARARGRPTTYSDAVANEICDRLSEGEPLRVICRDDGMPPWRTVYGWMEANEEFAARIARARMVGREAILEDTLLIADTPQEGVRREESESGVKEIREDMTGHRKLQIETRFKLLAKWDPKRYGEKIDVDTTLNGNLNLQNATDEQLEKIISDRITALGIGSASSED</sequence>
<name>A0A7G5B9V6_9CAUD</name>
<evidence type="ECO:0000313" key="2">
    <source>
        <dbReference type="Proteomes" id="UP000515649"/>
    </source>
</evidence>
<organism evidence="1 2">
    <name type="scientific">Ralstonia phage Firinga</name>
    <dbReference type="NCBI Taxonomy" id="2759725"/>
    <lineage>
        <taxon>Viruses</taxon>
        <taxon>Duplodnaviria</taxon>
        <taxon>Heunggongvirae</taxon>
        <taxon>Uroviricota</taxon>
        <taxon>Caudoviricetes</taxon>
        <taxon>Firingavirus</taxon>
        <taxon>Firingavirus firinga</taxon>
    </lineage>
</organism>
<dbReference type="EMBL" id="MT740737">
    <property type="protein sequence ID" value="QMV33079.1"/>
    <property type="molecule type" value="Genomic_DNA"/>
</dbReference>
<evidence type="ECO:0008006" key="3">
    <source>
        <dbReference type="Google" id="ProtNLM"/>
    </source>
</evidence>
<keyword evidence="2" id="KW-1185">Reference proteome</keyword>
<gene>
    <name evidence="1" type="ORF">18C_00011</name>
</gene>
<dbReference type="Proteomes" id="UP000515649">
    <property type="component" value="Segment"/>
</dbReference>
<evidence type="ECO:0000313" key="1">
    <source>
        <dbReference type="EMBL" id="QMV33079.1"/>
    </source>
</evidence>
<dbReference type="Gene3D" id="1.10.10.60">
    <property type="entry name" value="Homeodomain-like"/>
    <property type="match status" value="1"/>
</dbReference>
<accession>A0A7G5B9V6</accession>
<reference evidence="1 2" key="1">
    <citation type="submission" date="2020-07" db="EMBL/GenBank/DDBJ databases">
        <title>Ralstonia phages.</title>
        <authorList>
            <person name="Trotereau A."/>
            <person name="Boyer C."/>
            <person name="Torres-Barcelo C."/>
        </authorList>
    </citation>
    <scope>NUCLEOTIDE SEQUENCE [LARGE SCALE GENOMIC DNA]</scope>
</reference>
<proteinExistence type="predicted"/>
<dbReference type="InterPro" id="IPR048683">
    <property type="entry name" value="Sf6_terminase"/>
</dbReference>